<keyword evidence="6" id="KW-0472">Membrane</keyword>
<keyword evidence="3" id="KW-0732">Signal</keyword>
<keyword evidence="6" id="KW-1133">Transmembrane helix</keyword>
<dbReference type="InterPro" id="IPR027304">
    <property type="entry name" value="Trigger_fact/SurA_dom_sf"/>
</dbReference>
<keyword evidence="4" id="KW-0697">Rotamase</keyword>
<dbReference type="SUPFAM" id="SSF109998">
    <property type="entry name" value="Triger factor/SurA peptide-binding domain-like"/>
    <property type="match status" value="1"/>
</dbReference>
<gene>
    <name evidence="7" type="ORF">EDM58_24430</name>
</gene>
<comment type="catalytic activity">
    <reaction evidence="1">
        <text>[protein]-peptidylproline (omega=180) = [protein]-peptidylproline (omega=0)</text>
        <dbReference type="Rhea" id="RHEA:16237"/>
        <dbReference type="Rhea" id="RHEA-COMP:10747"/>
        <dbReference type="Rhea" id="RHEA-COMP:10748"/>
        <dbReference type="ChEBI" id="CHEBI:83833"/>
        <dbReference type="ChEBI" id="CHEBI:83834"/>
        <dbReference type="EC" id="5.2.1.8"/>
    </reaction>
</comment>
<dbReference type="AlphaFoldDB" id="A0A3M8C097"/>
<evidence type="ECO:0000256" key="6">
    <source>
        <dbReference type="SAM" id="Phobius"/>
    </source>
</evidence>
<feature type="transmembrane region" description="Helical" evidence="6">
    <location>
        <begin position="6"/>
        <end position="24"/>
    </location>
</feature>
<keyword evidence="6" id="KW-0812">Transmembrane</keyword>
<evidence type="ECO:0000256" key="3">
    <source>
        <dbReference type="ARBA" id="ARBA00022729"/>
    </source>
</evidence>
<reference evidence="7 8" key="1">
    <citation type="submission" date="2018-10" db="EMBL/GenBank/DDBJ databases">
        <title>Phylogenomics of Brevibacillus.</title>
        <authorList>
            <person name="Dunlap C."/>
        </authorList>
    </citation>
    <scope>NUCLEOTIDE SEQUENCE [LARGE SCALE GENOMIC DNA]</scope>
    <source>
        <strain evidence="7 8">JCM 15085</strain>
    </source>
</reference>
<protein>
    <recommendedName>
        <fullName evidence="2">peptidylprolyl isomerase</fullName>
        <ecNumber evidence="2">5.2.1.8</ecNumber>
    </recommendedName>
</protein>
<dbReference type="InterPro" id="IPR050245">
    <property type="entry name" value="PrsA_foldase"/>
</dbReference>
<evidence type="ECO:0000313" key="8">
    <source>
        <dbReference type="Proteomes" id="UP000281915"/>
    </source>
</evidence>
<evidence type="ECO:0000256" key="2">
    <source>
        <dbReference type="ARBA" id="ARBA00013194"/>
    </source>
</evidence>
<dbReference type="PANTHER" id="PTHR47245">
    <property type="entry name" value="PEPTIDYLPROLYL ISOMERASE"/>
    <property type="match status" value="1"/>
</dbReference>
<sequence length="209" mass="23855">MKKFDISILTIAVLILGLVVLGFYESAVKKNDPVLAKAGQSEITQHQLYNEMKGLYGKQMLTELVAQSLIRQEAKQQNITVSQEEIDKEIDAMKQQIGSEQAFLDYLESMGMDLNKLKDQMNLLMTRDKLLDKAYPVTDEQIAAYYEEHKSQLGSPVPPLDQVKEQITMILVDSNRAENYGKWWSDLQEKHHVEYFDPALKTDQEKAAG</sequence>
<accession>A0A3M8C097</accession>
<proteinExistence type="predicted"/>
<dbReference type="EMBL" id="RHHT01000077">
    <property type="protein sequence ID" value="RNB69084.1"/>
    <property type="molecule type" value="Genomic_DNA"/>
</dbReference>
<dbReference type="Proteomes" id="UP000281915">
    <property type="component" value="Unassembled WGS sequence"/>
</dbReference>
<dbReference type="EC" id="5.2.1.8" evidence="2"/>
<dbReference type="PANTHER" id="PTHR47245:SF1">
    <property type="entry name" value="FOLDASE PROTEIN PRSA"/>
    <property type="match status" value="1"/>
</dbReference>
<dbReference type="Pfam" id="PF13624">
    <property type="entry name" value="SurA_N_3"/>
    <property type="match status" value="1"/>
</dbReference>
<evidence type="ECO:0000256" key="1">
    <source>
        <dbReference type="ARBA" id="ARBA00000971"/>
    </source>
</evidence>
<comment type="caution">
    <text evidence="7">The sequence shown here is derived from an EMBL/GenBank/DDBJ whole genome shotgun (WGS) entry which is preliminary data.</text>
</comment>
<evidence type="ECO:0000256" key="4">
    <source>
        <dbReference type="ARBA" id="ARBA00023110"/>
    </source>
</evidence>
<evidence type="ECO:0000256" key="5">
    <source>
        <dbReference type="ARBA" id="ARBA00023235"/>
    </source>
</evidence>
<dbReference type="RefSeq" id="WP_122915652.1">
    <property type="nucleotide sequence ID" value="NZ_RHHT01000077.1"/>
</dbReference>
<dbReference type="Gene3D" id="1.10.4030.10">
    <property type="entry name" value="Porin chaperone SurA, peptide-binding domain"/>
    <property type="match status" value="1"/>
</dbReference>
<organism evidence="7 8">
    <name type="scientific">Brevibacillus panacihumi</name>
    <dbReference type="NCBI Taxonomy" id="497735"/>
    <lineage>
        <taxon>Bacteria</taxon>
        <taxon>Bacillati</taxon>
        <taxon>Bacillota</taxon>
        <taxon>Bacilli</taxon>
        <taxon>Bacillales</taxon>
        <taxon>Paenibacillaceae</taxon>
        <taxon>Brevibacillus</taxon>
    </lineage>
</organism>
<name>A0A3M8C097_9BACL</name>
<evidence type="ECO:0000313" key="7">
    <source>
        <dbReference type="EMBL" id="RNB69084.1"/>
    </source>
</evidence>
<keyword evidence="5" id="KW-0413">Isomerase</keyword>
<dbReference type="GO" id="GO:0003755">
    <property type="term" value="F:peptidyl-prolyl cis-trans isomerase activity"/>
    <property type="evidence" value="ECO:0007669"/>
    <property type="project" value="UniProtKB-KW"/>
</dbReference>